<keyword evidence="2" id="KW-0238">DNA-binding</keyword>
<evidence type="ECO:0000259" key="4">
    <source>
        <dbReference type="PROSITE" id="PS01124"/>
    </source>
</evidence>
<keyword evidence="3" id="KW-0804">Transcription</keyword>
<dbReference type="PROSITE" id="PS01124">
    <property type="entry name" value="HTH_ARAC_FAMILY_2"/>
    <property type="match status" value="1"/>
</dbReference>
<dbReference type="Gene3D" id="1.10.10.60">
    <property type="entry name" value="Homeodomain-like"/>
    <property type="match status" value="1"/>
</dbReference>
<dbReference type="AlphaFoldDB" id="A0A9E7A0F9"/>
<dbReference type="PANTHER" id="PTHR47894">
    <property type="entry name" value="HTH-TYPE TRANSCRIPTIONAL REGULATOR GADX"/>
    <property type="match status" value="1"/>
</dbReference>
<dbReference type="RefSeq" id="WP_244376535.1">
    <property type="nucleotide sequence ID" value="NZ_CP083239.1"/>
</dbReference>
<dbReference type="KEGG" id="apol:K9D25_15570"/>
<dbReference type="GO" id="GO:0003700">
    <property type="term" value="F:DNA-binding transcription factor activity"/>
    <property type="evidence" value="ECO:0007669"/>
    <property type="project" value="InterPro"/>
</dbReference>
<dbReference type="Proteomes" id="UP000831684">
    <property type="component" value="Chromosome"/>
</dbReference>
<organism evidence="5 6">
    <name type="scientific">Ancylobacter polymorphus</name>
    <dbReference type="NCBI Taxonomy" id="223390"/>
    <lineage>
        <taxon>Bacteria</taxon>
        <taxon>Pseudomonadati</taxon>
        <taxon>Pseudomonadota</taxon>
        <taxon>Alphaproteobacteria</taxon>
        <taxon>Hyphomicrobiales</taxon>
        <taxon>Xanthobacteraceae</taxon>
        <taxon>Ancylobacter</taxon>
    </lineage>
</organism>
<evidence type="ECO:0000313" key="5">
    <source>
        <dbReference type="EMBL" id="UOK70138.1"/>
    </source>
</evidence>
<evidence type="ECO:0000313" key="6">
    <source>
        <dbReference type="Proteomes" id="UP000831684"/>
    </source>
</evidence>
<gene>
    <name evidence="5" type="ORF">K9D25_15570</name>
</gene>
<name>A0A9E7A0F9_9HYPH</name>
<dbReference type="InterPro" id="IPR032687">
    <property type="entry name" value="AraC-type_N"/>
</dbReference>
<dbReference type="InterPro" id="IPR018060">
    <property type="entry name" value="HTH_AraC"/>
</dbReference>
<dbReference type="GO" id="GO:0005829">
    <property type="term" value="C:cytosol"/>
    <property type="evidence" value="ECO:0007669"/>
    <property type="project" value="TreeGrafter"/>
</dbReference>
<accession>A0A9E7A0F9</accession>
<dbReference type="GO" id="GO:0000976">
    <property type="term" value="F:transcription cis-regulatory region binding"/>
    <property type="evidence" value="ECO:0007669"/>
    <property type="project" value="TreeGrafter"/>
</dbReference>
<dbReference type="InterPro" id="IPR009057">
    <property type="entry name" value="Homeodomain-like_sf"/>
</dbReference>
<dbReference type="EMBL" id="CP083239">
    <property type="protein sequence ID" value="UOK70138.1"/>
    <property type="molecule type" value="Genomic_DNA"/>
</dbReference>
<dbReference type="PANTHER" id="PTHR47894:SF4">
    <property type="entry name" value="HTH-TYPE TRANSCRIPTIONAL REGULATOR GADX"/>
    <property type="match status" value="1"/>
</dbReference>
<dbReference type="SMART" id="SM00342">
    <property type="entry name" value="HTH_ARAC"/>
    <property type="match status" value="1"/>
</dbReference>
<dbReference type="SUPFAM" id="SSF46689">
    <property type="entry name" value="Homeodomain-like"/>
    <property type="match status" value="1"/>
</dbReference>
<evidence type="ECO:0000256" key="3">
    <source>
        <dbReference type="ARBA" id="ARBA00023163"/>
    </source>
</evidence>
<protein>
    <submittedName>
        <fullName evidence="5">AraC family transcriptional regulator</fullName>
    </submittedName>
</protein>
<dbReference type="Pfam" id="PF12833">
    <property type="entry name" value="HTH_18"/>
    <property type="match status" value="1"/>
</dbReference>
<feature type="domain" description="HTH araC/xylS-type" evidence="4">
    <location>
        <begin position="231"/>
        <end position="333"/>
    </location>
</feature>
<reference evidence="5" key="1">
    <citation type="submission" date="2021-09" db="EMBL/GenBank/DDBJ databases">
        <title>Network and meta-omics reveal the key degrader and cooperation patterns in an efficient 1,4-dioxane-degrading microbial community.</title>
        <authorList>
            <person name="Dai C."/>
        </authorList>
    </citation>
    <scope>NUCLEOTIDE SEQUENCE</scope>
    <source>
        <strain evidence="5">ZM13</strain>
    </source>
</reference>
<evidence type="ECO:0000256" key="2">
    <source>
        <dbReference type="ARBA" id="ARBA00023125"/>
    </source>
</evidence>
<keyword evidence="1" id="KW-0805">Transcription regulation</keyword>
<proteinExistence type="predicted"/>
<evidence type="ECO:0000256" key="1">
    <source>
        <dbReference type="ARBA" id="ARBA00023015"/>
    </source>
</evidence>
<dbReference type="Pfam" id="PF12625">
    <property type="entry name" value="Arabinose_bd"/>
    <property type="match status" value="1"/>
</dbReference>
<sequence length="350" mass="37529">MWDRHPIRLSLLHMLPQAAQAQGLELAPLLDRAGISGALDGEDIVARGQIATVLHEAARRAGEPTLGLALAASAQPARLGLSGRALFSGRTLRESLAAHARHMPTLQGGVRLQLDEDGGRAFWRHSFEDSDPGHSAVLNDGVAGFMVRALRALAGAEAGPLRVSLPHQARAPVRAYEDALAADVSFGNGQGLVIGFDAAWLDRPNPLFGAAWTQFDGAATPVVLYRRHDDAALVAALERIITASALAGTLSLIDAARSLGLSPRTLQRRLASLGLRFEVLVDQWRQAQARQCLAGSRLPVASIARQLGYSDPAHFIRAFHRWEGTAPLHWRRSVWREMAIEGADGAVLGS</sequence>